<proteinExistence type="inferred from homology"/>
<dbReference type="NCBIfam" id="TIGR00744">
    <property type="entry name" value="ROK_glcA_fam"/>
    <property type="match status" value="1"/>
</dbReference>
<reference evidence="9 10" key="1">
    <citation type="submission" date="2020-08" db="EMBL/GenBank/DDBJ databases">
        <title>Genomic Encyclopedia of Type Strains, Phase IV (KMG-IV): sequencing the most valuable type-strain genomes for metagenomic binning, comparative biology and taxonomic classification.</title>
        <authorList>
            <person name="Goeker M."/>
        </authorList>
    </citation>
    <scope>NUCLEOTIDE SEQUENCE [LARGE SCALE GENOMIC DNA]</scope>
    <source>
        <strain evidence="9 10">DSM 14925</strain>
    </source>
</reference>
<dbReference type="PROSITE" id="PS01125">
    <property type="entry name" value="ROK"/>
    <property type="match status" value="1"/>
</dbReference>
<dbReference type="RefSeq" id="WP_183539758.1">
    <property type="nucleotide sequence ID" value="NZ_DASWOY010000035.1"/>
</dbReference>
<dbReference type="EC" id="2.7.1.2" evidence="2"/>
<evidence type="ECO:0000256" key="3">
    <source>
        <dbReference type="ARBA" id="ARBA00014701"/>
    </source>
</evidence>
<evidence type="ECO:0000313" key="9">
    <source>
        <dbReference type="EMBL" id="MBB5888060.1"/>
    </source>
</evidence>
<keyword evidence="5" id="KW-0547">Nucleotide-binding</keyword>
<dbReference type="GO" id="GO:0005737">
    <property type="term" value="C:cytoplasm"/>
    <property type="evidence" value="ECO:0007669"/>
    <property type="project" value="InterPro"/>
</dbReference>
<dbReference type="Proteomes" id="UP000562464">
    <property type="component" value="Unassembled WGS sequence"/>
</dbReference>
<evidence type="ECO:0000256" key="2">
    <source>
        <dbReference type="ARBA" id="ARBA00012323"/>
    </source>
</evidence>
<dbReference type="InterPro" id="IPR049874">
    <property type="entry name" value="ROK_cs"/>
</dbReference>
<evidence type="ECO:0000256" key="5">
    <source>
        <dbReference type="ARBA" id="ARBA00022741"/>
    </source>
</evidence>
<evidence type="ECO:0000256" key="8">
    <source>
        <dbReference type="ARBA" id="ARBA00032386"/>
    </source>
</evidence>
<organism evidence="9 10">
    <name type="scientific">Lactovum miscens</name>
    <dbReference type="NCBI Taxonomy" id="190387"/>
    <lineage>
        <taxon>Bacteria</taxon>
        <taxon>Bacillati</taxon>
        <taxon>Bacillota</taxon>
        <taxon>Bacilli</taxon>
        <taxon>Lactobacillales</taxon>
        <taxon>Streptococcaceae</taxon>
        <taxon>Lactovum</taxon>
    </lineage>
</organism>
<dbReference type="PANTHER" id="PTHR18964">
    <property type="entry name" value="ROK (REPRESSOR, ORF, KINASE) FAMILY"/>
    <property type="match status" value="1"/>
</dbReference>
<protein>
    <recommendedName>
        <fullName evidence="3">Glucokinase</fullName>
        <ecNumber evidence="2">2.7.1.2</ecNumber>
    </recommendedName>
    <alternativeName>
        <fullName evidence="8">Glucose kinase</fullName>
    </alternativeName>
</protein>
<name>A0A841CA46_9LACT</name>
<dbReference type="Pfam" id="PF00480">
    <property type="entry name" value="ROK"/>
    <property type="match status" value="1"/>
</dbReference>
<dbReference type="PANTHER" id="PTHR18964:SF149">
    <property type="entry name" value="BIFUNCTIONAL UDP-N-ACETYLGLUCOSAMINE 2-EPIMERASE_N-ACETYLMANNOSAMINE KINASE"/>
    <property type="match status" value="1"/>
</dbReference>
<dbReference type="AlphaFoldDB" id="A0A841CA46"/>
<keyword evidence="4 9" id="KW-0808">Transferase</keyword>
<evidence type="ECO:0000256" key="7">
    <source>
        <dbReference type="ARBA" id="ARBA00022840"/>
    </source>
</evidence>
<dbReference type="GO" id="GO:0004340">
    <property type="term" value="F:glucokinase activity"/>
    <property type="evidence" value="ECO:0007669"/>
    <property type="project" value="UniProtKB-EC"/>
</dbReference>
<evidence type="ECO:0000256" key="1">
    <source>
        <dbReference type="ARBA" id="ARBA00006479"/>
    </source>
</evidence>
<dbReference type="EMBL" id="JACHHV010000013">
    <property type="protein sequence ID" value="MBB5888060.1"/>
    <property type="molecule type" value="Genomic_DNA"/>
</dbReference>
<dbReference type="InterPro" id="IPR043129">
    <property type="entry name" value="ATPase_NBD"/>
</dbReference>
<accession>A0A841CA46</accession>
<keyword evidence="10" id="KW-1185">Reference proteome</keyword>
<gene>
    <name evidence="9" type="ORF">HNQ37_000950</name>
</gene>
<evidence type="ECO:0000256" key="4">
    <source>
        <dbReference type="ARBA" id="ARBA00022679"/>
    </source>
</evidence>
<evidence type="ECO:0000313" key="10">
    <source>
        <dbReference type="Proteomes" id="UP000562464"/>
    </source>
</evidence>
<dbReference type="InterPro" id="IPR000600">
    <property type="entry name" value="ROK"/>
</dbReference>
<dbReference type="Gene3D" id="3.30.420.40">
    <property type="match status" value="2"/>
</dbReference>
<comment type="similarity">
    <text evidence="1">Belongs to the ROK (NagC/XylR) family.</text>
</comment>
<comment type="caution">
    <text evidence="9">The sequence shown here is derived from an EMBL/GenBank/DDBJ whole genome shotgun (WGS) entry which is preliminary data.</text>
</comment>
<evidence type="ECO:0000256" key="6">
    <source>
        <dbReference type="ARBA" id="ARBA00022777"/>
    </source>
</evidence>
<dbReference type="GO" id="GO:0005524">
    <property type="term" value="F:ATP binding"/>
    <property type="evidence" value="ECO:0007669"/>
    <property type="project" value="UniProtKB-KW"/>
</dbReference>
<keyword evidence="7" id="KW-0067">ATP-binding</keyword>
<dbReference type="InterPro" id="IPR004654">
    <property type="entry name" value="ROK_glcA"/>
</dbReference>
<keyword evidence="6 9" id="KW-0418">Kinase</keyword>
<dbReference type="SUPFAM" id="SSF53067">
    <property type="entry name" value="Actin-like ATPase domain"/>
    <property type="match status" value="1"/>
</dbReference>
<sequence>MAKKIIGIDLGGTSIKFGILTADGQVQDKWSVATNVLDEGKHIVPDIVESINHRLEIYKLDKNDFSGVGMGSPGSVDIEKGTVTGAYNLGWKTTQEVGSVITAETGLPFAIDNDANVAALGERWVGAGENNPDVVFITLGTGVGGGIIAGGNLIHGIAGAGGEIGHIVVVPEDGFECTCGSRGCLETVASATGVVRVARQMAEEFEGDSLIKNALDSGESVSSKDIFVAAEDGDLFASKVVDKVSMYLGLACGNLGNTLNPDSIVIGGGVSAAGEFLRKQIESYFKKFTFPTVRKTTSIKLATLGNDAGIIGAASLAKKFIED</sequence>
<dbReference type="GO" id="GO:0006096">
    <property type="term" value="P:glycolytic process"/>
    <property type="evidence" value="ECO:0007669"/>
    <property type="project" value="InterPro"/>
</dbReference>